<accession>A0A1V9YJQ7</accession>
<organism evidence="2 3">
    <name type="scientific">Achlya hypogyna</name>
    <name type="common">Oomycete</name>
    <name type="synonym">Protoachlya hypogyna</name>
    <dbReference type="NCBI Taxonomy" id="1202772"/>
    <lineage>
        <taxon>Eukaryota</taxon>
        <taxon>Sar</taxon>
        <taxon>Stramenopiles</taxon>
        <taxon>Oomycota</taxon>
        <taxon>Saprolegniomycetes</taxon>
        <taxon>Saprolegniales</taxon>
        <taxon>Achlyaceae</taxon>
        <taxon>Achlya</taxon>
    </lineage>
</organism>
<dbReference type="InterPro" id="IPR026960">
    <property type="entry name" value="RVT-Znf"/>
</dbReference>
<sequence>MQAALGSATAPAWLSPGLALIAAAYSPWGSLRELVYADPSSRRLRRFLRSSILSPCWRQVLTMWFAARLQPSLLPASSPLVFNEPLWNNVFLPVDQDYTAKTTKWHTRYTRAMANVGLVQTQQVQAIMMPEGTADASTLAQAQRLVTEVHARCRSSGIHIYSRPSKKWLTHIAVTVQTFYCRTPDVGLTAPWLLQLGDKTTSLLAASTVLARRWPRAPPSPSLLKTRHLGVPDDFYDDPKHVSTAASLRVAHGVLPKYADLVYKIVLRAVAVRSHMIFLDPHDQKCSFCSETETYQHLFVDCTFTRDTWSVWEVPLAKVGISLPSTIAAFVFDTPEAGCPMYQTAFNGVWPVQRACVWWHIWRERNNRTFRPDLPNTRPWTVSLRAVQLHDDLRRLL</sequence>
<evidence type="ECO:0000313" key="2">
    <source>
        <dbReference type="EMBL" id="OQR85964.1"/>
    </source>
</evidence>
<dbReference type="AlphaFoldDB" id="A0A1V9YJQ7"/>
<proteinExistence type="predicted"/>
<feature type="domain" description="Reverse transcriptase zinc-binding" evidence="1">
    <location>
        <begin position="253"/>
        <end position="309"/>
    </location>
</feature>
<evidence type="ECO:0000259" key="1">
    <source>
        <dbReference type="Pfam" id="PF13966"/>
    </source>
</evidence>
<name>A0A1V9YJQ7_ACHHY</name>
<protein>
    <recommendedName>
        <fullName evidence="1">Reverse transcriptase zinc-binding domain-containing protein</fullName>
    </recommendedName>
</protein>
<dbReference type="Proteomes" id="UP000243579">
    <property type="component" value="Unassembled WGS sequence"/>
</dbReference>
<dbReference type="EMBL" id="JNBR01001547">
    <property type="protein sequence ID" value="OQR85964.1"/>
    <property type="molecule type" value="Genomic_DNA"/>
</dbReference>
<keyword evidence="3" id="KW-1185">Reference proteome</keyword>
<reference evidence="2 3" key="1">
    <citation type="journal article" date="2014" name="Genome Biol. Evol.">
        <title>The secreted proteins of Achlya hypogyna and Thraustotheca clavata identify the ancestral oomycete secretome and reveal gene acquisitions by horizontal gene transfer.</title>
        <authorList>
            <person name="Misner I."/>
            <person name="Blouin N."/>
            <person name="Leonard G."/>
            <person name="Richards T.A."/>
            <person name="Lane C.E."/>
        </authorList>
    </citation>
    <scope>NUCLEOTIDE SEQUENCE [LARGE SCALE GENOMIC DNA]</scope>
    <source>
        <strain evidence="2 3">ATCC 48635</strain>
    </source>
</reference>
<dbReference type="Pfam" id="PF13966">
    <property type="entry name" value="zf-RVT"/>
    <property type="match status" value="1"/>
</dbReference>
<comment type="caution">
    <text evidence="2">The sequence shown here is derived from an EMBL/GenBank/DDBJ whole genome shotgun (WGS) entry which is preliminary data.</text>
</comment>
<gene>
    <name evidence="2" type="ORF">ACHHYP_11133</name>
</gene>
<evidence type="ECO:0000313" key="3">
    <source>
        <dbReference type="Proteomes" id="UP000243579"/>
    </source>
</evidence>